<sequence length="147" mass="16736">MHHATFFHSCTDCPSLCTHQVHQKYNAVMTELQSLHNEADKAAKCGLAAESSKCCRLSPTAHFLCAWQVHQKYNAVMTELQSLRNEADKAAKCGLAAEFSKWRRMLWAQGARKYCQLRTWQRVSGVLHKDLLGLREVARAYVLSQRS</sequence>
<dbReference type="Proteomes" id="UP000815325">
    <property type="component" value="Unassembled WGS sequence"/>
</dbReference>
<proteinExistence type="predicted"/>
<comment type="caution">
    <text evidence="1">The sequence shown here is derived from an EMBL/GenBank/DDBJ whole genome shotgun (WGS) entry which is preliminary data.</text>
</comment>
<protein>
    <submittedName>
        <fullName evidence="1">Uncharacterized protein</fullName>
    </submittedName>
</protein>
<keyword evidence="2" id="KW-1185">Reference proteome</keyword>
<organism evidence="1 2">
    <name type="scientific">Dunaliella salina</name>
    <name type="common">Green alga</name>
    <name type="synonym">Protococcus salinus</name>
    <dbReference type="NCBI Taxonomy" id="3046"/>
    <lineage>
        <taxon>Eukaryota</taxon>
        <taxon>Viridiplantae</taxon>
        <taxon>Chlorophyta</taxon>
        <taxon>core chlorophytes</taxon>
        <taxon>Chlorophyceae</taxon>
        <taxon>CS clade</taxon>
        <taxon>Chlamydomonadales</taxon>
        <taxon>Dunaliellaceae</taxon>
        <taxon>Dunaliella</taxon>
    </lineage>
</organism>
<accession>A0ABQ7HA66</accession>
<reference evidence="1" key="1">
    <citation type="submission" date="2017-08" db="EMBL/GenBank/DDBJ databases">
        <authorList>
            <person name="Polle J.E."/>
            <person name="Barry K."/>
            <person name="Cushman J."/>
            <person name="Schmutz J."/>
            <person name="Tran D."/>
            <person name="Hathwaick L.T."/>
            <person name="Yim W.C."/>
            <person name="Jenkins J."/>
            <person name="Mckie-Krisberg Z.M."/>
            <person name="Prochnik S."/>
            <person name="Lindquist E."/>
            <person name="Dockter R.B."/>
            <person name="Adam C."/>
            <person name="Molina H."/>
            <person name="Bunkerborg J."/>
            <person name="Jin E."/>
            <person name="Buchheim M."/>
            <person name="Magnuson J."/>
        </authorList>
    </citation>
    <scope>NUCLEOTIDE SEQUENCE</scope>
    <source>
        <strain evidence="1">CCAP 19/18</strain>
    </source>
</reference>
<name>A0ABQ7HA66_DUNSA</name>
<dbReference type="EMBL" id="MU069438">
    <property type="protein sequence ID" value="KAF5843748.1"/>
    <property type="molecule type" value="Genomic_DNA"/>
</dbReference>
<evidence type="ECO:0000313" key="1">
    <source>
        <dbReference type="EMBL" id="KAF5843748.1"/>
    </source>
</evidence>
<evidence type="ECO:0000313" key="2">
    <source>
        <dbReference type="Proteomes" id="UP000815325"/>
    </source>
</evidence>
<gene>
    <name evidence="1" type="ORF">DUNSADRAFT_8264</name>
</gene>